<dbReference type="Proteomes" id="UP000193144">
    <property type="component" value="Unassembled WGS sequence"/>
</dbReference>
<feature type="region of interest" description="Disordered" evidence="2">
    <location>
        <begin position="338"/>
        <end position="389"/>
    </location>
</feature>
<protein>
    <submittedName>
        <fullName evidence="3">Uncharacterized protein</fullName>
    </submittedName>
</protein>
<gene>
    <name evidence="3" type="ORF">BCR34DRAFT_577070</name>
</gene>
<evidence type="ECO:0000256" key="1">
    <source>
        <dbReference type="SAM" id="Coils"/>
    </source>
</evidence>
<accession>A0A1Y1YKP7</accession>
<dbReference type="OrthoDB" id="3692888at2759"/>
<evidence type="ECO:0000313" key="4">
    <source>
        <dbReference type="Proteomes" id="UP000193144"/>
    </source>
</evidence>
<keyword evidence="1" id="KW-0175">Coiled coil</keyword>
<dbReference type="AlphaFoldDB" id="A0A1Y1YKP7"/>
<feature type="compositionally biased region" description="Polar residues" evidence="2">
    <location>
        <begin position="1"/>
        <end position="18"/>
    </location>
</feature>
<evidence type="ECO:0000313" key="3">
    <source>
        <dbReference type="EMBL" id="ORX98600.1"/>
    </source>
</evidence>
<feature type="compositionally biased region" description="Basic and acidic residues" evidence="2">
    <location>
        <begin position="28"/>
        <end position="44"/>
    </location>
</feature>
<name>A0A1Y1YKP7_9PLEO</name>
<comment type="caution">
    <text evidence="3">The sequence shown here is derived from an EMBL/GenBank/DDBJ whole genome shotgun (WGS) entry which is preliminary data.</text>
</comment>
<feature type="coiled-coil region" evidence="1">
    <location>
        <begin position="278"/>
        <end position="312"/>
    </location>
</feature>
<sequence length="459" mass="51058">MAHLNSSKAKTANTSDISNSRKRAQNSRAKDDRASKVRKTKNEDIADMARYGKKDNLIDLTLSDDDEDDVPLLIPGAQSRSIPAPSVKQEAFNTSTTNPVPTWDFPGAATQSAAQDQRVAALEAKLAEANARYSADIIKERQEKAVEIEKNRVLQQVLEEKEAKECDLRVEVHQLIAELLHETNRAQGLAVKVLRLTTGLQAVMTERDQAESERDSAVAVRLHLEEEHRAHKLTEDNLTARFRQLEDEFSAHKSDSDHQLESLRLSLEEEQSAHAATRDSLTKENVKLKGELETYNAQIETLRLSLEKEQIAHPATKDTLTEATDHLKSELEAYDAKISKLVDPPKPTRLAAKEKDPSPSASHPPLPVMRPKSPAPSVSPSDEQNRTGNVRKLYVRVKQRWDNLLSIVKQLVVLTHGMNMANFGEIGGLLKQLKVLVQDAETESASPGRDVIQHGPQTP</sequence>
<reference evidence="3 4" key="1">
    <citation type="submission" date="2016-07" db="EMBL/GenBank/DDBJ databases">
        <title>Pervasive Adenine N6-methylation of Active Genes in Fungi.</title>
        <authorList>
            <consortium name="DOE Joint Genome Institute"/>
            <person name="Mondo S.J."/>
            <person name="Dannebaum R.O."/>
            <person name="Kuo R.C."/>
            <person name="Labutti K."/>
            <person name="Haridas S."/>
            <person name="Kuo A."/>
            <person name="Salamov A."/>
            <person name="Ahrendt S.R."/>
            <person name="Lipzen A."/>
            <person name="Sullivan W."/>
            <person name="Andreopoulos W.B."/>
            <person name="Clum A."/>
            <person name="Lindquist E."/>
            <person name="Daum C."/>
            <person name="Ramamoorthy G.K."/>
            <person name="Gryganskyi A."/>
            <person name="Culley D."/>
            <person name="Magnuson J.K."/>
            <person name="James T.Y."/>
            <person name="O'Malley M.A."/>
            <person name="Stajich J.E."/>
            <person name="Spatafora J.W."/>
            <person name="Visel A."/>
            <person name="Grigoriev I.V."/>
        </authorList>
    </citation>
    <scope>NUCLEOTIDE SEQUENCE [LARGE SCALE GENOMIC DNA]</scope>
    <source>
        <strain evidence="3 4">CBS 115471</strain>
    </source>
</reference>
<organism evidence="3 4">
    <name type="scientific">Clohesyomyces aquaticus</name>
    <dbReference type="NCBI Taxonomy" id="1231657"/>
    <lineage>
        <taxon>Eukaryota</taxon>
        <taxon>Fungi</taxon>
        <taxon>Dikarya</taxon>
        <taxon>Ascomycota</taxon>
        <taxon>Pezizomycotina</taxon>
        <taxon>Dothideomycetes</taxon>
        <taxon>Pleosporomycetidae</taxon>
        <taxon>Pleosporales</taxon>
        <taxon>Lindgomycetaceae</taxon>
        <taxon>Clohesyomyces</taxon>
    </lineage>
</organism>
<feature type="compositionally biased region" description="Polar residues" evidence="2">
    <location>
        <begin position="376"/>
        <end position="388"/>
    </location>
</feature>
<proteinExistence type="predicted"/>
<keyword evidence="4" id="KW-1185">Reference proteome</keyword>
<feature type="region of interest" description="Disordered" evidence="2">
    <location>
        <begin position="1"/>
        <end position="47"/>
    </location>
</feature>
<evidence type="ECO:0000256" key="2">
    <source>
        <dbReference type="SAM" id="MobiDB-lite"/>
    </source>
</evidence>
<dbReference type="EMBL" id="MCFA01000212">
    <property type="protein sequence ID" value="ORX98600.1"/>
    <property type="molecule type" value="Genomic_DNA"/>
</dbReference>